<evidence type="ECO:0000256" key="8">
    <source>
        <dbReference type="ARBA" id="ARBA00022909"/>
    </source>
</evidence>
<dbReference type="RefSeq" id="WP_050110316.1">
    <property type="nucleotide sequence ID" value="NZ_CABHWO010000147.1"/>
</dbReference>
<dbReference type="NCBIfam" id="TIGR01496">
    <property type="entry name" value="DHPS"/>
    <property type="match status" value="1"/>
</dbReference>
<keyword evidence="12" id="KW-1185">Reference proteome</keyword>
<comment type="similarity">
    <text evidence="9">Belongs to the DHPS family.</text>
</comment>
<reference evidence="11" key="1">
    <citation type="submission" date="2022-08" db="EMBL/GenBank/DDBJ databases">
        <authorList>
            <person name="Bogun A."/>
            <person name="Kislichkina A."/>
            <person name="Solomentsev V."/>
            <person name="Skryabin Y."/>
            <person name="Sizova A."/>
            <person name="Platonov M."/>
            <person name="Dentovskaya S."/>
        </authorList>
    </citation>
    <scope>NUCLEOTIDE SEQUENCE</scope>
    <source>
        <strain evidence="11">SCPM-O-B-7604</strain>
    </source>
</reference>
<dbReference type="InterPro" id="IPR045031">
    <property type="entry name" value="DHP_synth-like"/>
</dbReference>
<dbReference type="PANTHER" id="PTHR20941">
    <property type="entry name" value="FOLATE SYNTHESIS PROTEINS"/>
    <property type="match status" value="1"/>
</dbReference>
<organism evidence="11 12">
    <name type="scientific">Yersinia alsatica</name>
    <dbReference type="NCBI Taxonomy" id="2890317"/>
    <lineage>
        <taxon>Bacteria</taxon>
        <taxon>Pseudomonadati</taxon>
        <taxon>Pseudomonadota</taxon>
        <taxon>Gammaproteobacteria</taxon>
        <taxon>Enterobacterales</taxon>
        <taxon>Yersiniaceae</taxon>
        <taxon>Yersinia</taxon>
    </lineage>
</organism>
<dbReference type="EMBL" id="CP104006">
    <property type="protein sequence ID" value="UWM45700.1"/>
    <property type="molecule type" value="Genomic_DNA"/>
</dbReference>
<evidence type="ECO:0000256" key="6">
    <source>
        <dbReference type="ARBA" id="ARBA00022723"/>
    </source>
</evidence>
<name>A0ABY5USK3_9GAMM</name>
<evidence type="ECO:0000256" key="7">
    <source>
        <dbReference type="ARBA" id="ARBA00022842"/>
    </source>
</evidence>
<evidence type="ECO:0000313" key="11">
    <source>
        <dbReference type="EMBL" id="UWM45700.1"/>
    </source>
</evidence>
<proteinExistence type="inferred from homology"/>
<accession>A0ABY5USK3</accession>
<comment type="catalytic activity">
    <reaction evidence="1">
        <text>(7,8-dihydropterin-6-yl)methyl diphosphate + 4-aminobenzoate = 7,8-dihydropteroate + diphosphate</text>
        <dbReference type="Rhea" id="RHEA:19949"/>
        <dbReference type="ChEBI" id="CHEBI:17836"/>
        <dbReference type="ChEBI" id="CHEBI:17839"/>
        <dbReference type="ChEBI" id="CHEBI:33019"/>
        <dbReference type="ChEBI" id="CHEBI:72950"/>
        <dbReference type="EC" id="2.5.1.15"/>
    </reaction>
</comment>
<gene>
    <name evidence="11" type="primary">folP</name>
    <name evidence="11" type="ORF">N0H69_02265</name>
</gene>
<evidence type="ECO:0000256" key="9">
    <source>
        <dbReference type="RuleBase" id="RU361205"/>
    </source>
</evidence>
<dbReference type="EC" id="2.5.1.15" evidence="4 9"/>
<dbReference type="SUPFAM" id="SSF51717">
    <property type="entry name" value="Dihydropteroate synthetase-like"/>
    <property type="match status" value="1"/>
</dbReference>
<keyword evidence="5 9" id="KW-0808">Transferase</keyword>
<dbReference type="Proteomes" id="UP001057860">
    <property type="component" value="Chromosome"/>
</dbReference>
<keyword evidence="6 9" id="KW-0479">Metal-binding</keyword>
<comment type="function">
    <text evidence="9">Catalyzes the condensation of para-aminobenzoate (pABA) with 6-hydroxymethyl-7,8-dihydropterin diphosphate (DHPt-PP) to form 7,8-dihydropteroate (H2Pte), the immediate precursor of folate derivatives.</text>
</comment>
<dbReference type="InterPro" id="IPR006390">
    <property type="entry name" value="DHP_synth_dom"/>
</dbReference>
<dbReference type="InterPro" id="IPR000489">
    <property type="entry name" value="Pterin-binding_dom"/>
</dbReference>
<protein>
    <recommendedName>
        <fullName evidence="4 9">Dihydropteroate synthase</fullName>
        <shortName evidence="9">DHPS</shortName>
        <ecNumber evidence="4 9">2.5.1.15</ecNumber>
    </recommendedName>
    <alternativeName>
        <fullName evidence="9">Dihydropteroate pyrophosphorylase</fullName>
    </alternativeName>
</protein>
<dbReference type="PANTHER" id="PTHR20941:SF1">
    <property type="entry name" value="FOLIC ACID SYNTHESIS PROTEIN FOL1"/>
    <property type="match status" value="1"/>
</dbReference>
<dbReference type="NCBIfam" id="NF008625">
    <property type="entry name" value="PRK11613.1"/>
    <property type="match status" value="1"/>
</dbReference>
<keyword evidence="7 9" id="KW-0460">Magnesium</keyword>
<evidence type="ECO:0000259" key="10">
    <source>
        <dbReference type="PROSITE" id="PS50972"/>
    </source>
</evidence>
<dbReference type="InterPro" id="IPR011005">
    <property type="entry name" value="Dihydropteroate_synth-like_sf"/>
</dbReference>
<dbReference type="CDD" id="cd00739">
    <property type="entry name" value="DHPS"/>
    <property type="match status" value="1"/>
</dbReference>
<feature type="domain" description="Pterin-binding" evidence="10">
    <location>
        <begin position="15"/>
        <end position="267"/>
    </location>
</feature>
<sequence>MKLIARDRVLDLTHPQVMGILNVTPDSFSDGGHHNNLDKALQHAQLMLSAGATLIDIGGESTRPGAAEVSEQEELDRVVPVVEALAKRFDVWLSVDTSKAAVITESAGVGAHLINDIRSLQEPGALDAAAKTGLPVCLMHMQGQPQSMQQSPHYDDLMADVNQFFEHHIERCVAAGIAKSKLLLDPGFGFGKNLAHNYQLLAHLAELNHFGLPLLVGMSRKSMVGQLLNVPPQQRVIGSVACAVIAAMQGAQIVRVHDVKETVEAMRIVEATLSAKG</sequence>
<evidence type="ECO:0000256" key="5">
    <source>
        <dbReference type="ARBA" id="ARBA00022679"/>
    </source>
</evidence>
<evidence type="ECO:0000256" key="2">
    <source>
        <dbReference type="ARBA" id="ARBA00001946"/>
    </source>
</evidence>
<evidence type="ECO:0000256" key="3">
    <source>
        <dbReference type="ARBA" id="ARBA00004763"/>
    </source>
</evidence>
<dbReference type="GO" id="GO:0004156">
    <property type="term" value="F:dihydropteroate synthase activity"/>
    <property type="evidence" value="ECO:0007669"/>
    <property type="project" value="UniProtKB-EC"/>
</dbReference>
<dbReference type="Pfam" id="PF00809">
    <property type="entry name" value="Pterin_bind"/>
    <property type="match status" value="1"/>
</dbReference>
<dbReference type="GeneID" id="75138786"/>
<dbReference type="InterPro" id="IPR058146">
    <property type="entry name" value="DHPS"/>
</dbReference>
<comment type="cofactor">
    <cofactor evidence="2 9">
        <name>Mg(2+)</name>
        <dbReference type="ChEBI" id="CHEBI:18420"/>
    </cofactor>
</comment>
<dbReference type="PROSITE" id="PS00793">
    <property type="entry name" value="DHPS_2"/>
    <property type="match status" value="1"/>
</dbReference>
<dbReference type="Gene3D" id="3.20.20.20">
    <property type="entry name" value="Dihydropteroate synthase-like"/>
    <property type="match status" value="1"/>
</dbReference>
<dbReference type="PROSITE" id="PS00792">
    <property type="entry name" value="DHPS_1"/>
    <property type="match status" value="1"/>
</dbReference>
<evidence type="ECO:0000256" key="1">
    <source>
        <dbReference type="ARBA" id="ARBA00000012"/>
    </source>
</evidence>
<keyword evidence="8 9" id="KW-0289">Folate biosynthesis</keyword>
<comment type="pathway">
    <text evidence="3 9">Cofactor biosynthesis; tetrahydrofolate biosynthesis; 7,8-dihydrofolate from 2-amino-4-hydroxy-6-hydroxymethyl-7,8-dihydropteridine diphosphate and 4-aminobenzoate: step 1/2.</text>
</comment>
<dbReference type="PROSITE" id="PS50972">
    <property type="entry name" value="PTERIN_BINDING"/>
    <property type="match status" value="1"/>
</dbReference>
<evidence type="ECO:0000256" key="4">
    <source>
        <dbReference type="ARBA" id="ARBA00012458"/>
    </source>
</evidence>
<evidence type="ECO:0000313" key="12">
    <source>
        <dbReference type="Proteomes" id="UP001057860"/>
    </source>
</evidence>